<feature type="transmembrane region" description="Helical" evidence="1">
    <location>
        <begin position="72"/>
        <end position="91"/>
    </location>
</feature>
<dbReference type="RefSeq" id="WP_142643896.1">
    <property type="nucleotide sequence ID" value="NZ_VDGI01000024.1"/>
</dbReference>
<feature type="transmembrane region" description="Helical" evidence="1">
    <location>
        <begin position="212"/>
        <end position="231"/>
    </location>
</feature>
<comment type="caution">
    <text evidence="2">The sequence shown here is derived from an EMBL/GenBank/DDBJ whole genome shotgun (WGS) entry which is preliminary data.</text>
</comment>
<feature type="transmembrane region" description="Helical" evidence="1">
    <location>
        <begin position="181"/>
        <end position="200"/>
    </location>
</feature>
<sequence length="293" mass="32523">MHKIITVGSWALIILLFLQPGVAHKGAVEGMRIFTTALLPYLLPYLVITQMFIRSQNTFLKSQNKFKLYMNIYFLTAIGGFPSGAAIISSLKEIGTLNDRNASWLLAICHAPSPMFVIGFVGIDIFHAEIAGFKLLIIIHVVNFIFLLLFIFFSRPIQMNTETTKISSSPFQESIKETSQILLLIGTTVVFFTTVSIIVFESVKEVFPSISPLLLVFVASFFEMTGGISLAGEILAGKHMLPVIVALIIAFSGISIHMQIIVLAQKAGISIRRYLLFRVIHMIIIPLIFLLST</sequence>
<feature type="transmembrane region" description="Helical" evidence="1">
    <location>
        <begin position="135"/>
        <end position="153"/>
    </location>
</feature>
<dbReference type="OrthoDB" id="1645614at2"/>
<name>A0A544TK47_9BACI</name>
<gene>
    <name evidence="2" type="ORF">FG384_17080</name>
</gene>
<evidence type="ECO:0000313" key="3">
    <source>
        <dbReference type="Proteomes" id="UP000316626"/>
    </source>
</evidence>
<keyword evidence="1" id="KW-1133">Transmembrane helix</keyword>
<accession>A0A544TK47</accession>
<evidence type="ECO:0000256" key="1">
    <source>
        <dbReference type="SAM" id="Phobius"/>
    </source>
</evidence>
<keyword evidence="1" id="KW-0472">Membrane</keyword>
<keyword evidence="1" id="KW-0812">Transmembrane</keyword>
<dbReference type="AlphaFoldDB" id="A0A544TK47"/>
<keyword evidence="3" id="KW-1185">Reference proteome</keyword>
<feature type="transmembrane region" description="Helical" evidence="1">
    <location>
        <begin position="103"/>
        <end position="123"/>
    </location>
</feature>
<dbReference type="EMBL" id="VDGI01000024">
    <property type="protein sequence ID" value="TQR17834.1"/>
    <property type="molecule type" value="Genomic_DNA"/>
</dbReference>
<proteinExistence type="predicted"/>
<organism evidence="2 3">
    <name type="scientific">Psychrobacillus vulpis</name>
    <dbReference type="NCBI Taxonomy" id="2325572"/>
    <lineage>
        <taxon>Bacteria</taxon>
        <taxon>Bacillati</taxon>
        <taxon>Bacillota</taxon>
        <taxon>Bacilli</taxon>
        <taxon>Bacillales</taxon>
        <taxon>Bacillaceae</taxon>
        <taxon>Psychrobacillus</taxon>
    </lineage>
</organism>
<evidence type="ECO:0008006" key="4">
    <source>
        <dbReference type="Google" id="ProtNLM"/>
    </source>
</evidence>
<feature type="transmembrane region" description="Helical" evidence="1">
    <location>
        <begin position="243"/>
        <end position="263"/>
    </location>
</feature>
<reference evidence="2 3" key="1">
    <citation type="submission" date="2019-06" db="EMBL/GenBank/DDBJ databases">
        <title>Psychrobacillus vulpis sp. nov., a new species isolated from feces of a red fox that inhabits in The Tablas de Daimiel Natural Park, Albacete, Spain.</title>
        <authorList>
            <person name="Rodriguez M."/>
            <person name="Reina J.C."/>
            <person name="Bejar V."/>
            <person name="Llamas I."/>
        </authorList>
    </citation>
    <scope>NUCLEOTIDE SEQUENCE [LARGE SCALE GENOMIC DNA]</scope>
    <source>
        <strain evidence="2 3">Z8</strain>
    </source>
</reference>
<feature type="transmembrane region" description="Helical" evidence="1">
    <location>
        <begin position="275"/>
        <end position="292"/>
    </location>
</feature>
<dbReference type="Proteomes" id="UP000316626">
    <property type="component" value="Unassembled WGS sequence"/>
</dbReference>
<evidence type="ECO:0000313" key="2">
    <source>
        <dbReference type="EMBL" id="TQR17834.1"/>
    </source>
</evidence>
<feature type="transmembrane region" description="Helical" evidence="1">
    <location>
        <begin position="33"/>
        <end position="52"/>
    </location>
</feature>
<protein>
    <recommendedName>
        <fullName evidence="4">Nucleoside recognition protein</fullName>
    </recommendedName>
</protein>